<evidence type="ECO:0000256" key="2">
    <source>
        <dbReference type="ARBA" id="ARBA00006737"/>
    </source>
</evidence>
<evidence type="ECO:0000313" key="11">
    <source>
        <dbReference type="EMBL" id="GAB0206325.1"/>
    </source>
</evidence>
<keyword evidence="3" id="KW-0963">Cytoplasm</keyword>
<feature type="chain" id="PRO_5044774508" evidence="10">
    <location>
        <begin position="28"/>
        <end position="207"/>
    </location>
</feature>
<evidence type="ECO:0000256" key="8">
    <source>
        <dbReference type="ARBA" id="ARBA00023273"/>
    </source>
</evidence>
<accession>A0ABC9YAK9</accession>
<evidence type="ECO:0000256" key="7">
    <source>
        <dbReference type="ARBA" id="ARBA00023212"/>
    </source>
</evidence>
<comment type="similarity">
    <text evidence="2">Belongs to the flagellar radial spoke RSP3 family.</text>
</comment>
<evidence type="ECO:0000256" key="9">
    <source>
        <dbReference type="SAM" id="MobiDB-lite"/>
    </source>
</evidence>
<keyword evidence="5" id="KW-0282">Flagellum</keyword>
<dbReference type="PANTHER" id="PTHR21648">
    <property type="entry name" value="FLAGELLAR RADIAL SPOKE PROTEIN 3"/>
    <property type="match status" value="1"/>
</dbReference>
<dbReference type="EMBL" id="BAAFJT010000054">
    <property type="protein sequence ID" value="GAB0206325.1"/>
    <property type="molecule type" value="Genomic_DNA"/>
</dbReference>
<keyword evidence="7" id="KW-0206">Cytoskeleton</keyword>
<dbReference type="AlphaFoldDB" id="A0ABC9YAK9"/>
<evidence type="ECO:0000313" key="12">
    <source>
        <dbReference type="Proteomes" id="UP001623348"/>
    </source>
</evidence>
<comment type="subcellular location">
    <subcellularLocation>
        <location evidence="1">Cytoplasm</location>
        <location evidence="1">Cytoskeleton</location>
        <location evidence="1">Flagellum axoneme</location>
    </subcellularLocation>
</comment>
<reference evidence="11 12" key="1">
    <citation type="submission" date="2024-06" db="EMBL/GenBank/DDBJ databases">
        <title>The draft genome of Grus japonensis, version 3.</title>
        <authorList>
            <person name="Nabeshima K."/>
            <person name="Suzuki S."/>
            <person name="Onuma M."/>
        </authorList>
    </citation>
    <scope>NUCLEOTIDE SEQUENCE [LARGE SCALE GENOMIC DNA]</scope>
    <source>
        <strain evidence="11 12">451A</strain>
    </source>
</reference>
<dbReference type="InterPro" id="IPR009290">
    <property type="entry name" value="Radial_spoke_3"/>
</dbReference>
<feature type="compositionally biased region" description="Basic and acidic residues" evidence="9">
    <location>
        <begin position="46"/>
        <end position="64"/>
    </location>
</feature>
<protein>
    <submittedName>
        <fullName evidence="11">Radial spoke head protein 3</fullName>
    </submittedName>
</protein>
<evidence type="ECO:0000256" key="3">
    <source>
        <dbReference type="ARBA" id="ARBA00022490"/>
    </source>
</evidence>
<feature type="region of interest" description="Disordered" evidence="9">
    <location>
        <begin position="29"/>
        <end position="72"/>
    </location>
</feature>
<gene>
    <name evidence="11" type="ORF">GRJ2_003098100</name>
</gene>
<sequence>MVRVWGAVVLTHRLLLLVALQAWDAQAAPKRAQGADDGIGSAYRASRLDPGYEPRGYPREGPRETKKHRDKPILTLPGKVKVKLEIKAKQSQEKEQKRSVTLTAKTIETLVRCQAKEPCERQQTQPLQAQEETSEKEAAWTFAQQVLAELVDSVLNNLCESDCSYDPIERAIETDFLPWLMAEVEKTLEEKALGRAELGCNCRNLEI</sequence>
<evidence type="ECO:0000256" key="5">
    <source>
        <dbReference type="ARBA" id="ARBA00022846"/>
    </source>
</evidence>
<dbReference type="Pfam" id="PF06098">
    <property type="entry name" value="Radial_spoke_3"/>
    <property type="match status" value="1"/>
</dbReference>
<feature type="signal peptide" evidence="10">
    <location>
        <begin position="1"/>
        <end position="27"/>
    </location>
</feature>
<keyword evidence="4" id="KW-0597">Phosphoprotein</keyword>
<evidence type="ECO:0000256" key="6">
    <source>
        <dbReference type="ARBA" id="ARBA00023069"/>
    </source>
</evidence>
<keyword evidence="10" id="KW-0732">Signal</keyword>
<name>A0ABC9YAK9_GRUJA</name>
<keyword evidence="6" id="KW-0969">Cilium</keyword>
<organism evidence="11 12">
    <name type="scientific">Grus japonensis</name>
    <name type="common">Japanese crane</name>
    <name type="synonym">Red-crowned crane</name>
    <dbReference type="NCBI Taxonomy" id="30415"/>
    <lineage>
        <taxon>Eukaryota</taxon>
        <taxon>Metazoa</taxon>
        <taxon>Chordata</taxon>
        <taxon>Craniata</taxon>
        <taxon>Vertebrata</taxon>
        <taxon>Euteleostomi</taxon>
        <taxon>Archelosauria</taxon>
        <taxon>Archosauria</taxon>
        <taxon>Dinosauria</taxon>
        <taxon>Saurischia</taxon>
        <taxon>Theropoda</taxon>
        <taxon>Coelurosauria</taxon>
        <taxon>Aves</taxon>
        <taxon>Neognathae</taxon>
        <taxon>Neoaves</taxon>
        <taxon>Gruiformes</taxon>
        <taxon>Gruidae</taxon>
        <taxon>Grus</taxon>
    </lineage>
</organism>
<comment type="caution">
    <text evidence="11">The sequence shown here is derived from an EMBL/GenBank/DDBJ whole genome shotgun (WGS) entry which is preliminary data.</text>
</comment>
<dbReference type="Proteomes" id="UP001623348">
    <property type="component" value="Unassembled WGS sequence"/>
</dbReference>
<evidence type="ECO:0000256" key="4">
    <source>
        <dbReference type="ARBA" id="ARBA00022553"/>
    </source>
</evidence>
<keyword evidence="8" id="KW-0966">Cell projection</keyword>
<evidence type="ECO:0000256" key="1">
    <source>
        <dbReference type="ARBA" id="ARBA00004611"/>
    </source>
</evidence>
<dbReference type="PANTHER" id="PTHR21648:SF0">
    <property type="entry name" value="RADIAL SPOKE HEAD PROTEIN 3 HOMOLOG"/>
    <property type="match status" value="1"/>
</dbReference>
<keyword evidence="12" id="KW-1185">Reference proteome</keyword>
<evidence type="ECO:0000256" key="10">
    <source>
        <dbReference type="SAM" id="SignalP"/>
    </source>
</evidence>
<proteinExistence type="inferred from homology"/>